<protein>
    <submittedName>
        <fullName evidence="1">Uncharacterized protein</fullName>
    </submittedName>
</protein>
<sequence length="131" mass="14963">MKGYKFNSKGEIFHNDVLVAHFDAADEILTKDGVETLVEYMDEALYKCGFTAPMSFIAVDTTVTENRFVGMGETAEDTVGDAYQHVHHEAFIEGKIIFYPLFKTDMSQLMCDVGEEGEQEELQSYYEKEYK</sequence>
<proteinExistence type="predicted"/>
<dbReference type="EMBL" id="MF285619">
    <property type="protein sequence ID" value="ASZ78791.1"/>
    <property type="molecule type" value="Genomic_DNA"/>
</dbReference>
<accession>A0A249Y3E9</accession>
<name>A0A249Y3E9_9CAUD</name>
<organism evidence="1 2">
    <name type="scientific">Serratia phage 2050H1</name>
    <dbReference type="NCBI Taxonomy" id="2024250"/>
    <lineage>
        <taxon>Viruses</taxon>
        <taxon>Duplodnaviria</taxon>
        <taxon>Heunggongvirae</taxon>
        <taxon>Uroviricota</taxon>
        <taxon>Caudoviricetes</taxon>
        <taxon>Pantevenvirales</taxon>
        <taxon>Ackermannviridae</taxon>
        <taxon>Miltonvirus</taxon>
        <taxon>Miltonvirus MAM1</taxon>
    </lineage>
</organism>
<reference evidence="1 2" key="1">
    <citation type="submission" date="2017-06" db="EMBL/GenBank/DDBJ databases">
        <authorList>
            <person name="Kim H.J."/>
            <person name="Triplett B.A."/>
        </authorList>
    </citation>
    <scope>NUCLEOTIDE SEQUENCE [LARGE SCALE GENOMIC DNA]</scope>
</reference>
<gene>
    <name evidence="1" type="ORF">2050H1_025</name>
</gene>
<dbReference type="Proteomes" id="UP000224362">
    <property type="component" value="Segment"/>
</dbReference>
<evidence type="ECO:0000313" key="1">
    <source>
        <dbReference type="EMBL" id="ASZ78791.1"/>
    </source>
</evidence>
<evidence type="ECO:0000313" key="2">
    <source>
        <dbReference type="Proteomes" id="UP000224362"/>
    </source>
</evidence>